<protein>
    <submittedName>
        <fullName evidence="2">Uncharacterized protein</fullName>
    </submittedName>
</protein>
<reference evidence="2 3" key="1">
    <citation type="journal article" date="2010" name="J. Bacteriol.">
        <title>Complete genome sequence of the cellulolytic thermophile Caldicellulosiruptor obsidiansis OB47T.</title>
        <authorList>
            <person name="Elkins J.G."/>
            <person name="Lochner A."/>
            <person name="Hamilton-Brehm S.D."/>
            <person name="Davenport K.W."/>
            <person name="Podar M."/>
            <person name="Brown S.D."/>
            <person name="Land M.L."/>
            <person name="Hauser L.J."/>
            <person name="Klingeman D.M."/>
            <person name="Raman B."/>
            <person name="Goodwin L.A."/>
            <person name="Tapia R."/>
            <person name="Meincke L.J."/>
            <person name="Detter J.C."/>
            <person name="Bruce D.C."/>
            <person name="Han C.S."/>
            <person name="Palumbo A.V."/>
            <person name="Cottingham R.W."/>
            <person name="Keller M."/>
            <person name="Graham D.E."/>
        </authorList>
    </citation>
    <scope>NUCLEOTIDE SEQUENCE [LARGE SCALE GENOMIC DNA]</scope>
    <source>
        <strain evidence="3">ATCC BAA-2073 / strain OB47</strain>
    </source>
</reference>
<feature type="transmembrane region" description="Helical" evidence="1">
    <location>
        <begin position="126"/>
        <end position="147"/>
    </location>
</feature>
<feature type="transmembrane region" description="Helical" evidence="1">
    <location>
        <begin position="12"/>
        <end position="31"/>
    </location>
</feature>
<dbReference type="STRING" id="608506.COB47_0110"/>
<gene>
    <name evidence="2" type="ordered locus">COB47_0110</name>
</gene>
<dbReference type="HOGENOM" id="CLU_1254028_0_0_9"/>
<accession>D9THB6</accession>
<sequence length="220" mass="25593">MKKYLILCKREIFLFGIFSLIYIVVTCLINFPFKDAILICKASHDYFNMFLIGTIIYFLASVFYNEKNFQATLRFILSIPIKVKKIVAFFMIRNILLIAIPQLIGLLFFGLLIFFSPKSDIYRNMFITQFLGFVFCNIGVALLVVPFNILSSVQIIKNYLSNLILYIVSILIIIIMLLPLNNLQPQFFDLYKMLPSVIYIIFIFVISFGLASYLLSKKEF</sequence>
<keyword evidence="1" id="KW-1133">Transmembrane helix</keyword>
<keyword evidence="1" id="KW-0472">Membrane</keyword>
<feature type="transmembrane region" description="Helical" evidence="1">
    <location>
        <begin position="46"/>
        <end position="65"/>
    </location>
</feature>
<evidence type="ECO:0000256" key="1">
    <source>
        <dbReference type="SAM" id="Phobius"/>
    </source>
</evidence>
<proteinExistence type="predicted"/>
<dbReference type="AlphaFoldDB" id="D9THB6"/>
<feature type="transmembrane region" description="Helical" evidence="1">
    <location>
        <begin position="159"/>
        <end position="177"/>
    </location>
</feature>
<name>D9THB6_CALOO</name>
<keyword evidence="3" id="KW-1185">Reference proteome</keyword>
<keyword evidence="1" id="KW-0812">Transmembrane</keyword>
<evidence type="ECO:0000313" key="2">
    <source>
        <dbReference type="EMBL" id="ADL41481.1"/>
    </source>
</evidence>
<feature type="transmembrane region" description="Helical" evidence="1">
    <location>
        <begin position="197"/>
        <end position="215"/>
    </location>
</feature>
<feature type="transmembrane region" description="Helical" evidence="1">
    <location>
        <begin position="86"/>
        <end position="114"/>
    </location>
</feature>
<dbReference type="EMBL" id="CP002164">
    <property type="protein sequence ID" value="ADL41481.1"/>
    <property type="molecule type" value="Genomic_DNA"/>
</dbReference>
<evidence type="ECO:0000313" key="3">
    <source>
        <dbReference type="Proteomes" id="UP000000347"/>
    </source>
</evidence>
<dbReference type="KEGG" id="cob:COB47_0110"/>
<organism evidence="2 3">
    <name type="scientific">Caldicellulosiruptor obsidiansis (strain ATCC BAA-2073 / JCM 16842 / OB47)</name>
    <dbReference type="NCBI Taxonomy" id="608506"/>
    <lineage>
        <taxon>Bacteria</taxon>
        <taxon>Bacillati</taxon>
        <taxon>Bacillota</taxon>
        <taxon>Bacillota incertae sedis</taxon>
        <taxon>Caldicellulosiruptorales</taxon>
        <taxon>Caldicellulosiruptoraceae</taxon>
        <taxon>Caldicellulosiruptor</taxon>
    </lineage>
</organism>
<dbReference type="Proteomes" id="UP000000347">
    <property type="component" value="Chromosome"/>
</dbReference>